<reference evidence="16 17" key="1">
    <citation type="journal article" date="2010" name="Stand. Genomic Sci.">
        <title>Non-contiguous finished genome sequence of Aminomonas paucivorans type strain (GLU-3).</title>
        <authorList>
            <person name="Pitluck S."/>
            <person name="Yasawong M."/>
            <person name="Held B."/>
            <person name="Lapidus A."/>
            <person name="Nolan M."/>
            <person name="Copeland A."/>
            <person name="Lucas S."/>
            <person name="Del Rio T.G."/>
            <person name="Tice H."/>
            <person name="Cheng J.F."/>
            <person name="Chertkov O."/>
            <person name="Goodwin L."/>
            <person name="Tapia R."/>
            <person name="Han C."/>
            <person name="Liolios K."/>
            <person name="Ivanova N."/>
            <person name="Mavromatis K."/>
            <person name="Ovchinnikova G."/>
            <person name="Pati A."/>
            <person name="Chen A."/>
            <person name="Palaniappan K."/>
            <person name="Land M."/>
            <person name="Hauser L."/>
            <person name="Chang Y.J."/>
            <person name="Jeffries C.D."/>
            <person name="Pukall R."/>
            <person name="Spring S."/>
            <person name="Rohde M."/>
            <person name="Sikorski J."/>
            <person name="Goker M."/>
            <person name="Woyke T."/>
            <person name="Bristow J."/>
            <person name="Eisen J.A."/>
            <person name="Markowitz V."/>
            <person name="Hugenholtz P."/>
            <person name="Kyrpides N.C."/>
            <person name="Klenk H.P."/>
        </authorList>
    </citation>
    <scope>NUCLEOTIDE SEQUENCE [LARGE SCALE GENOMIC DNA]</scope>
    <source>
        <strain evidence="16 17">DSM 12260</strain>
    </source>
</reference>
<evidence type="ECO:0000256" key="11">
    <source>
        <dbReference type="ARBA" id="ARBA00029774"/>
    </source>
</evidence>
<gene>
    <name evidence="16" type="ORF">Apau_1651</name>
</gene>
<feature type="domain" description="YrdC-like" evidence="15">
    <location>
        <begin position="14"/>
        <end position="199"/>
    </location>
</feature>
<evidence type="ECO:0000256" key="5">
    <source>
        <dbReference type="ARBA" id="ARBA00022490"/>
    </source>
</evidence>
<keyword evidence="8 13" id="KW-0548">Nucleotidyltransferase</keyword>
<dbReference type="InterPro" id="IPR010923">
    <property type="entry name" value="T(6)A37_SUA5"/>
</dbReference>
<feature type="binding site" evidence="14">
    <location>
        <position position="36"/>
    </location>
    <ligand>
        <name>L-threonine</name>
        <dbReference type="ChEBI" id="CHEBI:57926"/>
    </ligand>
</feature>
<evidence type="ECO:0000256" key="1">
    <source>
        <dbReference type="ARBA" id="ARBA00004496"/>
    </source>
</evidence>
<keyword evidence="7 13" id="KW-0819">tRNA processing</keyword>
<dbReference type="PROSITE" id="PS51163">
    <property type="entry name" value="YRDC"/>
    <property type="match status" value="1"/>
</dbReference>
<evidence type="ECO:0000256" key="10">
    <source>
        <dbReference type="ARBA" id="ARBA00022840"/>
    </source>
</evidence>
<dbReference type="OrthoDB" id="9814580at2"/>
<dbReference type="FunFam" id="3.90.870.10:FF:000009">
    <property type="entry name" value="Threonylcarbamoyl-AMP synthase, putative"/>
    <property type="match status" value="1"/>
</dbReference>
<dbReference type="Pfam" id="PF03481">
    <property type="entry name" value="Sua5_C"/>
    <property type="match status" value="1"/>
</dbReference>
<dbReference type="NCBIfam" id="TIGR00057">
    <property type="entry name" value="L-threonylcarbamoyladenylate synthase"/>
    <property type="match status" value="1"/>
</dbReference>
<dbReference type="PANTHER" id="PTHR17490:SF16">
    <property type="entry name" value="THREONYLCARBAMOYL-AMP SYNTHASE"/>
    <property type="match status" value="1"/>
</dbReference>
<feature type="binding site" evidence="14">
    <location>
        <position position="143"/>
    </location>
    <ligand>
        <name>ATP</name>
        <dbReference type="ChEBI" id="CHEBI:30616"/>
    </ligand>
</feature>
<evidence type="ECO:0000256" key="12">
    <source>
        <dbReference type="ARBA" id="ARBA00048366"/>
    </source>
</evidence>
<dbReference type="GO" id="GO:0061710">
    <property type="term" value="F:L-threonylcarbamoyladenylate synthase"/>
    <property type="evidence" value="ECO:0007669"/>
    <property type="project" value="UniProtKB-EC"/>
</dbReference>
<dbReference type="PIRSF" id="PIRSF004930">
    <property type="entry name" value="Tln_factor_SUA5"/>
    <property type="match status" value="1"/>
</dbReference>
<dbReference type="eggNOG" id="COG0009">
    <property type="taxonomic scope" value="Bacteria"/>
</dbReference>
<keyword evidence="9 13" id="KW-0547">Nucleotide-binding</keyword>
<dbReference type="InterPro" id="IPR017945">
    <property type="entry name" value="DHBP_synth_RibB-like_a/b_dom"/>
</dbReference>
<dbReference type="EC" id="2.7.7.87" evidence="3 13"/>
<sequence>MRTRLLAVTPSSRSRHLEEAVRVLLGGGLVAFPTETVYGLGADATNPRAVGGIFAAKGRPGDNPLIVHVASLEEAQALGAFDDRARALAARFWPGPLTLVVEADPRIPEEVRAGLPTVAIRMPRHPLAQDLIRLAGVPVAAPSANRSGRPSPTDAASVREDLDGRIPLILDGGPAEVGVESTVVDVTGEKVVLLRPGGISSEDLERVCGPLGYPQGEDLLRRSPGTRHRHYAPGVPLWLWDGGDVPEEIRILEREGVPWGYVGVLPPPANPAWELRGGTFEEYAALLFRALRRLEQQGARGILAEWPRGKAGIARALRDRLSRASGGREPLVNEPERC</sequence>
<evidence type="ECO:0000256" key="8">
    <source>
        <dbReference type="ARBA" id="ARBA00022695"/>
    </source>
</evidence>
<evidence type="ECO:0000256" key="13">
    <source>
        <dbReference type="PIRNR" id="PIRNR004930"/>
    </source>
</evidence>
<protein>
    <recommendedName>
        <fullName evidence="4 13">Threonylcarbamoyl-AMP synthase</fullName>
        <shortName evidence="13">TC-AMP synthase</shortName>
        <ecNumber evidence="3 13">2.7.7.87</ecNumber>
    </recommendedName>
    <alternativeName>
        <fullName evidence="11 13">L-threonylcarbamoyladenylate synthase</fullName>
    </alternativeName>
</protein>
<evidence type="ECO:0000256" key="9">
    <source>
        <dbReference type="ARBA" id="ARBA00022741"/>
    </source>
</evidence>
<dbReference type="GO" id="GO:0003725">
    <property type="term" value="F:double-stranded RNA binding"/>
    <property type="evidence" value="ECO:0007669"/>
    <property type="project" value="UniProtKB-UniRule"/>
</dbReference>
<feature type="binding site" evidence="14">
    <location>
        <position position="141"/>
    </location>
    <ligand>
        <name>L-threonine</name>
        <dbReference type="ChEBI" id="CHEBI:57926"/>
    </ligand>
</feature>
<dbReference type="Gene3D" id="3.90.870.10">
    <property type="entry name" value="DHBP synthase"/>
    <property type="match status" value="1"/>
</dbReference>
<dbReference type="GO" id="GO:0005524">
    <property type="term" value="F:ATP binding"/>
    <property type="evidence" value="ECO:0007669"/>
    <property type="project" value="UniProtKB-UniRule"/>
</dbReference>
<dbReference type="STRING" id="584708.Apau_1651"/>
<dbReference type="Proteomes" id="UP000005096">
    <property type="component" value="Chromosome"/>
</dbReference>
<evidence type="ECO:0000259" key="15">
    <source>
        <dbReference type="PROSITE" id="PS51163"/>
    </source>
</evidence>
<accession>E3CUU4</accession>
<feature type="binding site" evidence="14">
    <location>
        <position position="181"/>
    </location>
    <ligand>
        <name>L-threonine</name>
        <dbReference type="ChEBI" id="CHEBI:57926"/>
    </ligand>
</feature>
<feature type="binding site" evidence="14">
    <location>
        <position position="63"/>
    </location>
    <ligand>
        <name>ATP</name>
        <dbReference type="ChEBI" id="CHEBI:30616"/>
    </ligand>
</feature>
<feature type="binding site" evidence="14">
    <location>
        <position position="59"/>
    </location>
    <ligand>
        <name>ATP</name>
        <dbReference type="ChEBI" id="CHEBI:30616"/>
    </ligand>
</feature>
<dbReference type="HOGENOM" id="CLU_031397_0_0_0"/>
<evidence type="ECO:0000313" key="16">
    <source>
        <dbReference type="EMBL" id="EFQ24070.1"/>
    </source>
</evidence>
<organism evidence="16 17">
    <name type="scientific">Aminomonas paucivorans DSM 12260</name>
    <dbReference type="NCBI Taxonomy" id="584708"/>
    <lineage>
        <taxon>Bacteria</taxon>
        <taxon>Thermotogati</taxon>
        <taxon>Synergistota</taxon>
        <taxon>Synergistia</taxon>
        <taxon>Synergistales</taxon>
        <taxon>Synergistaceae</taxon>
        <taxon>Aminomonas</taxon>
    </lineage>
</organism>
<dbReference type="GO" id="GO:0000049">
    <property type="term" value="F:tRNA binding"/>
    <property type="evidence" value="ECO:0007669"/>
    <property type="project" value="TreeGrafter"/>
</dbReference>
<feature type="binding site" evidence="14">
    <location>
        <position position="195"/>
    </location>
    <ligand>
        <name>ATP</name>
        <dbReference type="ChEBI" id="CHEBI:30616"/>
    </ligand>
</feature>
<dbReference type="PANTHER" id="PTHR17490">
    <property type="entry name" value="SUA5"/>
    <property type="match status" value="1"/>
</dbReference>
<comment type="catalytic activity">
    <reaction evidence="12 13">
        <text>L-threonine + hydrogencarbonate + ATP = L-threonylcarbamoyladenylate + diphosphate + H2O</text>
        <dbReference type="Rhea" id="RHEA:36407"/>
        <dbReference type="ChEBI" id="CHEBI:15377"/>
        <dbReference type="ChEBI" id="CHEBI:17544"/>
        <dbReference type="ChEBI" id="CHEBI:30616"/>
        <dbReference type="ChEBI" id="CHEBI:33019"/>
        <dbReference type="ChEBI" id="CHEBI:57926"/>
        <dbReference type="ChEBI" id="CHEBI:73682"/>
        <dbReference type="EC" id="2.7.7.87"/>
    </reaction>
</comment>
<evidence type="ECO:0000313" key="17">
    <source>
        <dbReference type="Proteomes" id="UP000005096"/>
    </source>
</evidence>
<dbReference type="GO" id="GO:0008033">
    <property type="term" value="P:tRNA processing"/>
    <property type="evidence" value="ECO:0007669"/>
    <property type="project" value="UniProtKB-KW"/>
</dbReference>
<evidence type="ECO:0000256" key="6">
    <source>
        <dbReference type="ARBA" id="ARBA00022679"/>
    </source>
</evidence>
<keyword evidence="5 13" id="KW-0963">Cytoplasm</keyword>
<dbReference type="GO" id="GO:0005737">
    <property type="term" value="C:cytoplasm"/>
    <property type="evidence" value="ECO:0007669"/>
    <property type="project" value="UniProtKB-SubCell"/>
</dbReference>
<dbReference type="RefSeq" id="WP_006301290.1">
    <property type="nucleotide sequence ID" value="NZ_CM001022.1"/>
</dbReference>
<dbReference type="PaxDb" id="584708-Apau_1651"/>
<dbReference type="AlphaFoldDB" id="E3CUU4"/>
<dbReference type="InterPro" id="IPR038385">
    <property type="entry name" value="Sua5/YwlC_C"/>
</dbReference>
<proteinExistence type="inferred from homology"/>
<feature type="binding site" evidence="14">
    <location>
        <position position="117"/>
    </location>
    <ligand>
        <name>ATP</name>
        <dbReference type="ChEBI" id="CHEBI:30616"/>
    </ligand>
</feature>
<feature type="binding site" evidence="14">
    <location>
        <position position="121"/>
    </location>
    <ligand>
        <name>L-threonine</name>
        <dbReference type="ChEBI" id="CHEBI:57926"/>
    </ligand>
</feature>
<comment type="function">
    <text evidence="13">Required for the formation of a threonylcarbamoyl group on adenosine at position 37 (t(6)A37) in tRNAs that read codons beginning with adenine.</text>
</comment>
<keyword evidence="10 13" id="KW-0067">ATP-binding</keyword>
<evidence type="ECO:0000256" key="14">
    <source>
        <dbReference type="PIRSR" id="PIRSR004930-1"/>
    </source>
</evidence>
<dbReference type="SUPFAM" id="SSF55821">
    <property type="entry name" value="YrdC/RibB"/>
    <property type="match status" value="1"/>
</dbReference>
<dbReference type="GO" id="GO:0006450">
    <property type="term" value="P:regulation of translational fidelity"/>
    <property type="evidence" value="ECO:0007669"/>
    <property type="project" value="TreeGrafter"/>
</dbReference>
<keyword evidence="17" id="KW-1185">Reference proteome</keyword>
<evidence type="ECO:0000256" key="4">
    <source>
        <dbReference type="ARBA" id="ARBA00015492"/>
    </source>
</evidence>
<dbReference type="InterPro" id="IPR006070">
    <property type="entry name" value="Sua5-like_dom"/>
</dbReference>
<dbReference type="Gene3D" id="3.40.50.11030">
    <property type="entry name" value="Threonylcarbamoyl-AMP synthase, C-terminal domain"/>
    <property type="match status" value="1"/>
</dbReference>
<dbReference type="InterPro" id="IPR050156">
    <property type="entry name" value="TC-AMP_synthase_SUA5"/>
</dbReference>
<dbReference type="InterPro" id="IPR005145">
    <property type="entry name" value="Sua5_C"/>
</dbReference>
<feature type="binding site" evidence="14">
    <location>
        <position position="68"/>
    </location>
    <ligand>
        <name>L-threonine</name>
        <dbReference type="ChEBI" id="CHEBI:57926"/>
    </ligand>
</feature>
<evidence type="ECO:0000256" key="7">
    <source>
        <dbReference type="ARBA" id="ARBA00022694"/>
    </source>
</evidence>
<evidence type="ECO:0000256" key="2">
    <source>
        <dbReference type="ARBA" id="ARBA00007663"/>
    </source>
</evidence>
<feature type="binding site" evidence="14">
    <location>
        <position position="231"/>
    </location>
    <ligand>
        <name>ATP</name>
        <dbReference type="ChEBI" id="CHEBI:30616"/>
    </ligand>
</feature>
<comment type="similarity">
    <text evidence="2 13">Belongs to the SUA5 family.</text>
</comment>
<evidence type="ECO:0000256" key="3">
    <source>
        <dbReference type="ARBA" id="ARBA00012584"/>
    </source>
</evidence>
<dbReference type="Pfam" id="PF01300">
    <property type="entry name" value="Sua5_yciO_yrdC"/>
    <property type="match status" value="1"/>
</dbReference>
<name>E3CUU4_9BACT</name>
<keyword evidence="6 13" id="KW-0808">Transferase</keyword>
<feature type="binding site" evidence="14">
    <location>
        <position position="151"/>
    </location>
    <ligand>
        <name>ATP</name>
        <dbReference type="ChEBI" id="CHEBI:30616"/>
    </ligand>
</feature>
<dbReference type="EMBL" id="CM001022">
    <property type="protein sequence ID" value="EFQ24070.1"/>
    <property type="molecule type" value="Genomic_DNA"/>
</dbReference>
<comment type="subcellular location">
    <subcellularLocation>
        <location evidence="1 13">Cytoplasm</location>
    </subcellularLocation>
</comment>